<evidence type="ECO:0000313" key="1">
    <source>
        <dbReference type="EMBL" id="OGY99085.1"/>
    </source>
</evidence>
<reference evidence="1 2" key="1">
    <citation type="journal article" date="2016" name="Nat. Commun.">
        <title>Thousands of microbial genomes shed light on interconnected biogeochemical processes in an aquifer system.</title>
        <authorList>
            <person name="Anantharaman K."/>
            <person name="Brown C.T."/>
            <person name="Hug L.A."/>
            <person name="Sharon I."/>
            <person name="Castelle C.J."/>
            <person name="Probst A.J."/>
            <person name="Thomas B.C."/>
            <person name="Singh A."/>
            <person name="Wilkins M.J."/>
            <person name="Karaoz U."/>
            <person name="Brodie E.L."/>
            <person name="Williams K.H."/>
            <person name="Hubbard S.S."/>
            <person name="Banfield J.F."/>
        </authorList>
    </citation>
    <scope>NUCLEOTIDE SEQUENCE [LARGE SCALE GENOMIC DNA]</scope>
</reference>
<comment type="caution">
    <text evidence="1">The sequence shown here is derived from an EMBL/GenBank/DDBJ whole genome shotgun (WGS) entry which is preliminary data.</text>
</comment>
<dbReference type="Pfam" id="PF13483">
    <property type="entry name" value="Lactamase_B_3"/>
    <property type="match status" value="1"/>
</dbReference>
<organism evidence="1 2">
    <name type="scientific">Candidatus Liptonbacteria bacterium RIFCSPHIGHO2_12_FULL_60_13</name>
    <dbReference type="NCBI Taxonomy" id="1798648"/>
    <lineage>
        <taxon>Bacteria</taxon>
        <taxon>Candidatus Liptoniibacteriota</taxon>
    </lineage>
</organism>
<proteinExistence type="predicted"/>
<sequence>MVITYHGNGCFRIQSGPLSLLVDPQNARMKPDIFIKTLVPWPPKGEEDARGITGPGEYEQKGVRIWGFPVREESDTKFLKTMYVVEMEELRLAFLGHLSSAPNRDAFEEFGEIDILFIPAGGKPFLSPEAAAKLVKQLSPTIAIPSFAKSPKEFAKELGQGAAEPADKLTIKKKDLPPSGPKAVILREI</sequence>
<evidence type="ECO:0000313" key="2">
    <source>
        <dbReference type="Proteomes" id="UP000178796"/>
    </source>
</evidence>
<evidence type="ECO:0008006" key="3">
    <source>
        <dbReference type="Google" id="ProtNLM"/>
    </source>
</evidence>
<dbReference type="Gene3D" id="3.60.15.10">
    <property type="entry name" value="Ribonuclease Z/Hydroxyacylglutathione hydrolase-like"/>
    <property type="match status" value="1"/>
</dbReference>
<protein>
    <recommendedName>
        <fullName evidence="3">Zn-dependent hydrolase</fullName>
    </recommendedName>
</protein>
<dbReference type="InterPro" id="IPR036866">
    <property type="entry name" value="RibonucZ/Hydroxyglut_hydro"/>
</dbReference>
<dbReference type="Proteomes" id="UP000178796">
    <property type="component" value="Unassembled WGS sequence"/>
</dbReference>
<name>A0A1G2CCJ2_9BACT</name>
<dbReference type="SUPFAM" id="SSF56281">
    <property type="entry name" value="Metallo-hydrolase/oxidoreductase"/>
    <property type="match status" value="1"/>
</dbReference>
<dbReference type="EMBL" id="MHKY01000018">
    <property type="protein sequence ID" value="OGY99085.1"/>
    <property type="molecule type" value="Genomic_DNA"/>
</dbReference>
<dbReference type="PANTHER" id="PTHR39189:SF1">
    <property type="entry name" value="UPF0173 METAL-DEPENDENT HYDROLASE YTKL"/>
    <property type="match status" value="1"/>
</dbReference>
<dbReference type="AlphaFoldDB" id="A0A1G2CCJ2"/>
<gene>
    <name evidence="1" type="ORF">A3E09_02215</name>
</gene>
<accession>A0A1G2CCJ2</accession>
<dbReference type="PANTHER" id="PTHR39189">
    <property type="entry name" value="UPF0173 METAL-DEPENDENT HYDROLASE YTKL"/>
    <property type="match status" value="1"/>
</dbReference>